<dbReference type="SUPFAM" id="SSF103190">
    <property type="entry name" value="Sensory domain-like"/>
    <property type="match status" value="1"/>
</dbReference>
<dbReference type="Pfam" id="PF00512">
    <property type="entry name" value="HisKA"/>
    <property type="match status" value="1"/>
</dbReference>
<dbReference type="AlphaFoldDB" id="A0A9W6G3S7"/>
<dbReference type="Gene3D" id="3.30.450.20">
    <property type="entry name" value="PAS domain"/>
    <property type="match status" value="4"/>
</dbReference>
<evidence type="ECO:0000256" key="5">
    <source>
        <dbReference type="ARBA" id="ARBA00022553"/>
    </source>
</evidence>
<dbReference type="Pfam" id="PF00672">
    <property type="entry name" value="HAMP"/>
    <property type="match status" value="1"/>
</dbReference>
<evidence type="ECO:0000256" key="6">
    <source>
        <dbReference type="ARBA" id="ARBA00022679"/>
    </source>
</evidence>
<evidence type="ECO:0000313" key="20">
    <source>
        <dbReference type="EMBL" id="GLI39773.1"/>
    </source>
</evidence>
<dbReference type="InterPro" id="IPR004358">
    <property type="entry name" value="Sig_transdc_His_kin-like_C"/>
</dbReference>
<dbReference type="SMART" id="SM00091">
    <property type="entry name" value="PAS"/>
    <property type="match status" value="2"/>
</dbReference>
<keyword evidence="21" id="KW-1185">Reference proteome</keyword>
<dbReference type="SMART" id="SM00387">
    <property type="entry name" value="HATPase_c"/>
    <property type="match status" value="1"/>
</dbReference>
<evidence type="ECO:0000256" key="10">
    <source>
        <dbReference type="ARBA" id="ARBA00022840"/>
    </source>
</evidence>
<dbReference type="Gene3D" id="1.10.287.130">
    <property type="match status" value="1"/>
</dbReference>
<dbReference type="Pfam" id="PF02518">
    <property type="entry name" value="HATPase_c"/>
    <property type="match status" value="1"/>
</dbReference>
<dbReference type="Pfam" id="PF13426">
    <property type="entry name" value="PAS_9"/>
    <property type="match status" value="1"/>
</dbReference>
<dbReference type="InterPro" id="IPR035965">
    <property type="entry name" value="PAS-like_dom_sf"/>
</dbReference>
<dbReference type="SMART" id="SM00388">
    <property type="entry name" value="HisKA"/>
    <property type="match status" value="1"/>
</dbReference>
<dbReference type="SMART" id="SM00304">
    <property type="entry name" value="HAMP"/>
    <property type="match status" value="1"/>
</dbReference>
<evidence type="ECO:0000259" key="19">
    <source>
        <dbReference type="PROSITE" id="PS50885"/>
    </source>
</evidence>
<dbReference type="InterPro" id="IPR003594">
    <property type="entry name" value="HATPase_dom"/>
</dbReference>
<evidence type="ECO:0000256" key="9">
    <source>
        <dbReference type="ARBA" id="ARBA00022777"/>
    </source>
</evidence>
<sequence length="874" mass="98619">MNPSLSFSIRKHMIILIVVMTVVPLGIILYSAFRQQNYTVHEERLVAERLADEISNDQEVLLSGTEQLLITLSHLPAIRKHDTEETNHLLAELIKQSPQIANILMIDPTGRTWASALPARGTIDVSDRRYFKNAMATGQLSSGEFVIGRVLNKPVLNFGYPIKNAAGHITNIAMVALSLEKYHQLLKMKKMPPRTSLVLTDHRGIILFDATAQQFIGRQDNNRIFQRMTEGPDMGTFEAVGITGIRRYFAYQKVRLSGEEKPYMYVRTGIPVETVAKRIRSELLLHVGVMTTVMIMAIVLAAYISKRGLIDKVVALRNATQRVAQGDLTVRVSEHVSGGELGELGCAFDEMARQLAEDITERQRAEQALRDSERRFADLVKFLPDAMFALDRNGIVIAWNREMEVMSGLSAADIVGRDCREVGRALHGEPREVLANFILSRDEDLLRRYYPSVKFDGDHVFTEDHPMKTGNRWIWAIAGPLFDSSGNVAGAIEVVRDVTDRKMIEEELRRSEIRYRRLFQDSHAVMLLLDSKTGCIVDANPAASSYYGYSINELRGKPISMINTLSPEKIAQELVLARKEGRRHFFFEHRLASGQVHPVEVFSGPIEIDGKPLLFSIVHDITKRREAEEKLQAMNTELEQRVLERTTQLEEANRELESFSYSVSHDLQAPLRHMTAYSRILLDDFQDKLDADAVGYLDRIVQNGAKMESLIDALLQLSRAGRTDMTISTVNLTVLANEMINELRLEDLERTVRVTIAEGLTTRGDPVLLRSVLENVLRNAWKYTRQTDEAIIEVGAEEKNGSTIFFVRDNGIGFDMAYADKIFDAFQRLHTDEDFRGSGIGLATVKRIINRHGGDIWVQAEKGKGTTVYFTIGC</sequence>
<keyword evidence="12" id="KW-0902">Two-component regulatory system</keyword>
<dbReference type="EC" id="2.7.13.3" evidence="3"/>
<comment type="subcellular location">
    <subcellularLocation>
        <location evidence="2">Cell membrane</location>
        <topology evidence="2">Multi-pass membrane protein</topology>
    </subcellularLocation>
</comment>
<dbReference type="InterPro" id="IPR036097">
    <property type="entry name" value="HisK_dim/P_sf"/>
</dbReference>
<evidence type="ECO:0000259" key="17">
    <source>
        <dbReference type="PROSITE" id="PS50112"/>
    </source>
</evidence>
<evidence type="ECO:0000256" key="15">
    <source>
        <dbReference type="SAM" id="Phobius"/>
    </source>
</evidence>
<protein>
    <recommendedName>
        <fullName evidence="3">histidine kinase</fullName>
        <ecNumber evidence="3">2.7.13.3</ecNumber>
    </recommendedName>
</protein>
<gene>
    <name evidence="20" type="ORF">GHYDROH2_32740</name>
</gene>
<evidence type="ECO:0000256" key="13">
    <source>
        <dbReference type="ARBA" id="ARBA00023136"/>
    </source>
</evidence>
<dbReference type="PROSITE" id="PS50885">
    <property type="entry name" value="HAMP"/>
    <property type="match status" value="1"/>
</dbReference>
<keyword evidence="10" id="KW-0067">ATP-binding</keyword>
<evidence type="ECO:0000313" key="21">
    <source>
        <dbReference type="Proteomes" id="UP001144352"/>
    </source>
</evidence>
<dbReference type="PROSITE" id="PS50113">
    <property type="entry name" value="PAC"/>
    <property type="match status" value="1"/>
</dbReference>
<dbReference type="InterPro" id="IPR033479">
    <property type="entry name" value="dCache_1"/>
</dbReference>
<dbReference type="CDD" id="cd12914">
    <property type="entry name" value="PDC1_DGC_like"/>
    <property type="match status" value="1"/>
</dbReference>
<evidence type="ECO:0000256" key="1">
    <source>
        <dbReference type="ARBA" id="ARBA00000085"/>
    </source>
</evidence>
<evidence type="ECO:0000259" key="16">
    <source>
        <dbReference type="PROSITE" id="PS50109"/>
    </source>
</evidence>
<evidence type="ECO:0000256" key="12">
    <source>
        <dbReference type="ARBA" id="ARBA00023012"/>
    </source>
</evidence>
<dbReference type="InterPro" id="IPR003661">
    <property type="entry name" value="HisK_dim/P_dom"/>
</dbReference>
<feature type="domain" description="PAS" evidence="17">
    <location>
        <begin position="372"/>
        <end position="438"/>
    </location>
</feature>
<feature type="domain" description="PAC" evidence="18">
    <location>
        <begin position="455"/>
        <end position="510"/>
    </location>
</feature>
<feature type="coiled-coil region" evidence="14">
    <location>
        <begin position="624"/>
        <end position="655"/>
    </location>
</feature>
<proteinExistence type="predicted"/>
<keyword evidence="7 15" id="KW-0812">Transmembrane</keyword>
<dbReference type="Gene3D" id="6.10.340.10">
    <property type="match status" value="1"/>
</dbReference>
<feature type="domain" description="Histidine kinase" evidence="16">
    <location>
        <begin position="662"/>
        <end position="874"/>
    </location>
</feature>
<dbReference type="EMBL" id="BSDS01000002">
    <property type="protein sequence ID" value="GLI39773.1"/>
    <property type="molecule type" value="Genomic_DNA"/>
</dbReference>
<feature type="domain" description="HAMP" evidence="19">
    <location>
        <begin position="307"/>
        <end position="360"/>
    </location>
</feature>
<dbReference type="InterPro" id="IPR013656">
    <property type="entry name" value="PAS_4"/>
</dbReference>
<dbReference type="InterPro" id="IPR029151">
    <property type="entry name" value="Sensor-like_sf"/>
</dbReference>
<evidence type="ECO:0000259" key="18">
    <source>
        <dbReference type="PROSITE" id="PS50113"/>
    </source>
</evidence>
<reference evidence="20" key="1">
    <citation type="submission" date="2022-12" db="EMBL/GenBank/DDBJ databases">
        <title>Reference genome sequencing for broad-spectrum identification of bacterial and archaeal isolates by mass spectrometry.</title>
        <authorList>
            <person name="Sekiguchi Y."/>
            <person name="Tourlousse D.M."/>
        </authorList>
    </citation>
    <scope>NUCLEOTIDE SEQUENCE</scope>
    <source>
        <strain evidence="20">H2</strain>
    </source>
</reference>
<dbReference type="InterPro" id="IPR000700">
    <property type="entry name" value="PAS-assoc_C"/>
</dbReference>
<dbReference type="InterPro" id="IPR005467">
    <property type="entry name" value="His_kinase_dom"/>
</dbReference>
<name>A0A9W6G3S7_9BACT</name>
<keyword evidence="5" id="KW-0597">Phosphoprotein</keyword>
<dbReference type="CDD" id="cd06225">
    <property type="entry name" value="HAMP"/>
    <property type="match status" value="1"/>
</dbReference>
<keyword evidence="14" id="KW-0175">Coiled coil</keyword>
<dbReference type="PROSITE" id="PS50109">
    <property type="entry name" value="HIS_KIN"/>
    <property type="match status" value="1"/>
</dbReference>
<dbReference type="InterPro" id="IPR000014">
    <property type="entry name" value="PAS"/>
</dbReference>
<keyword evidence="4" id="KW-1003">Cell membrane</keyword>
<dbReference type="GO" id="GO:0030295">
    <property type="term" value="F:protein kinase activator activity"/>
    <property type="evidence" value="ECO:0007669"/>
    <property type="project" value="TreeGrafter"/>
</dbReference>
<dbReference type="Pfam" id="PF08448">
    <property type="entry name" value="PAS_4"/>
    <property type="match status" value="1"/>
</dbReference>
<keyword evidence="11 15" id="KW-1133">Transmembrane helix</keyword>
<dbReference type="InterPro" id="IPR036890">
    <property type="entry name" value="HATPase_C_sf"/>
</dbReference>
<dbReference type="NCBIfam" id="TIGR00229">
    <property type="entry name" value="sensory_box"/>
    <property type="match status" value="2"/>
</dbReference>
<dbReference type="FunFam" id="1.10.287.130:FF:000070">
    <property type="entry name" value="Histidine kinase sensor protein"/>
    <property type="match status" value="1"/>
</dbReference>
<dbReference type="CDD" id="cd00082">
    <property type="entry name" value="HisKA"/>
    <property type="match status" value="1"/>
</dbReference>
<dbReference type="GO" id="GO:0000156">
    <property type="term" value="F:phosphorelay response regulator activity"/>
    <property type="evidence" value="ECO:0007669"/>
    <property type="project" value="TreeGrafter"/>
</dbReference>
<evidence type="ECO:0000256" key="3">
    <source>
        <dbReference type="ARBA" id="ARBA00012438"/>
    </source>
</evidence>
<evidence type="ECO:0000256" key="8">
    <source>
        <dbReference type="ARBA" id="ARBA00022741"/>
    </source>
</evidence>
<feature type="domain" description="PAS" evidence="17">
    <location>
        <begin position="511"/>
        <end position="568"/>
    </location>
</feature>
<dbReference type="PANTHER" id="PTHR42878:SF15">
    <property type="entry name" value="BACTERIOPHYTOCHROME"/>
    <property type="match status" value="1"/>
</dbReference>
<dbReference type="InterPro" id="IPR003660">
    <property type="entry name" value="HAMP_dom"/>
</dbReference>
<evidence type="ECO:0000256" key="7">
    <source>
        <dbReference type="ARBA" id="ARBA00022692"/>
    </source>
</evidence>
<dbReference type="Gene3D" id="3.30.565.10">
    <property type="entry name" value="Histidine kinase-like ATPase, C-terminal domain"/>
    <property type="match status" value="1"/>
</dbReference>
<dbReference type="Proteomes" id="UP001144352">
    <property type="component" value="Unassembled WGS sequence"/>
</dbReference>
<dbReference type="PANTHER" id="PTHR42878">
    <property type="entry name" value="TWO-COMPONENT HISTIDINE KINASE"/>
    <property type="match status" value="1"/>
</dbReference>
<keyword evidence="6" id="KW-0808">Transferase</keyword>
<evidence type="ECO:0000256" key="11">
    <source>
        <dbReference type="ARBA" id="ARBA00022989"/>
    </source>
</evidence>
<dbReference type="Pfam" id="PF02743">
    <property type="entry name" value="dCache_1"/>
    <property type="match status" value="1"/>
</dbReference>
<keyword evidence="13 15" id="KW-0472">Membrane</keyword>
<feature type="transmembrane region" description="Helical" evidence="15">
    <location>
        <begin position="283"/>
        <end position="304"/>
    </location>
</feature>
<dbReference type="SUPFAM" id="SSF55785">
    <property type="entry name" value="PYP-like sensor domain (PAS domain)"/>
    <property type="match status" value="2"/>
</dbReference>
<comment type="caution">
    <text evidence="20">The sequence shown here is derived from an EMBL/GenBank/DDBJ whole genome shotgun (WGS) entry which is preliminary data.</text>
</comment>
<dbReference type="GO" id="GO:0007234">
    <property type="term" value="P:osmosensory signaling via phosphorelay pathway"/>
    <property type="evidence" value="ECO:0007669"/>
    <property type="project" value="TreeGrafter"/>
</dbReference>
<dbReference type="CDD" id="cd00130">
    <property type="entry name" value="PAS"/>
    <property type="match status" value="2"/>
</dbReference>
<evidence type="ECO:0000256" key="2">
    <source>
        <dbReference type="ARBA" id="ARBA00004651"/>
    </source>
</evidence>
<dbReference type="SUPFAM" id="SSF158472">
    <property type="entry name" value="HAMP domain-like"/>
    <property type="match status" value="1"/>
</dbReference>
<dbReference type="SUPFAM" id="SSF47384">
    <property type="entry name" value="Homodimeric domain of signal transducing histidine kinase"/>
    <property type="match status" value="1"/>
</dbReference>
<dbReference type="FunFam" id="3.30.565.10:FF:000006">
    <property type="entry name" value="Sensor histidine kinase WalK"/>
    <property type="match status" value="1"/>
</dbReference>
<organism evidence="20 21">
    <name type="scientific">Geobacter hydrogenophilus</name>
    <dbReference type="NCBI Taxonomy" id="40983"/>
    <lineage>
        <taxon>Bacteria</taxon>
        <taxon>Pseudomonadati</taxon>
        <taxon>Thermodesulfobacteriota</taxon>
        <taxon>Desulfuromonadia</taxon>
        <taxon>Geobacterales</taxon>
        <taxon>Geobacteraceae</taxon>
        <taxon>Geobacter</taxon>
    </lineage>
</organism>
<accession>A0A9W6G3S7</accession>
<evidence type="ECO:0000256" key="4">
    <source>
        <dbReference type="ARBA" id="ARBA00022475"/>
    </source>
</evidence>
<dbReference type="PROSITE" id="PS50112">
    <property type="entry name" value="PAS"/>
    <property type="match status" value="2"/>
</dbReference>
<feature type="transmembrane region" description="Helical" evidence="15">
    <location>
        <begin position="12"/>
        <end position="33"/>
    </location>
</feature>
<dbReference type="GO" id="GO:0000155">
    <property type="term" value="F:phosphorelay sensor kinase activity"/>
    <property type="evidence" value="ECO:0007669"/>
    <property type="project" value="InterPro"/>
</dbReference>
<dbReference type="GO" id="GO:0005524">
    <property type="term" value="F:ATP binding"/>
    <property type="evidence" value="ECO:0007669"/>
    <property type="project" value="UniProtKB-KW"/>
</dbReference>
<evidence type="ECO:0000256" key="14">
    <source>
        <dbReference type="SAM" id="Coils"/>
    </source>
</evidence>
<dbReference type="GO" id="GO:0005886">
    <property type="term" value="C:plasma membrane"/>
    <property type="evidence" value="ECO:0007669"/>
    <property type="project" value="UniProtKB-SubCell"/>
</dbReference>
<keyword evidence="9" id="KW-0418">Kinase</keyword>
<dbReference type="PRINTS" id="PR00344">
    <property type="entry name" value="BCTRLSENSOR"/>
</dbReference>
<dbReference type="SUPFAM" id="SSF55874">
    <property type="entry name" value="ATPase domain of HSP90 chaperone/DNA topoisomerase II/histidine kinase"/>
    <property type="match status" value="1"/>
</dbReference>
<keyword evidence="8" id="KW-0547">Nucleotide-binding</keyword>
<dbReference type="InterPro" id="IPR050351">
    <property type="entry name" value="BphY/WalK/GraS-like"/>
</dbReference>
<comment type="catalytic activity">
    <reaction evidence="1">
        <text>ATP + protein L-histidine = ADP + protein N-phospho-L-histidine.</text>
        <dbReference type="EC" id="2.7.13.3"/>
    </reaction>
</comment>